<gene>
    <name evidence="8" type="ordered locus">CTN_1315</name>
</gene>
<evidence type="ECO:0000256" key="3">
    <source>
        <dbReference type="ARBA" id="ARBA00022553"/>
    </source>
</evidence>
<evidence type="ECO:0000256" key="6">
    <source>
        <dbReference type="ARBA" id="ARBA00023012"/>
    </source>
</evidence>
<dbReference type="RefSeq" id="WP_015919785.1">
    <property type="nucleotide sequence ID" value="NC_011978.1"/>
</dbReference>
<dbReference type="GO" id="GO:0005886">
    <property type="term" value="C:plasma membrane"/>
    <property type="evidence" value="ECO:0007669"/>
    <property type="project" value="TreeGrafter"/>
</dbReference>
<protein>
    <recommendedName>
        <fullName evidence="2">histidine kinase</fullName>
        <ecNumber evidence="2">2.7.13.3</ecNumber>
    </recommendedName>
</protein>
<evidence type="ECO:0000256" key="1">
    <source>
        <dbReference type="ARBA" id="ARBA00000085"/>
    </source>
</evidence>
<dbReference type="CDD" id="cd00075">
    <property type="entry name" value="HATPase"/>
    <property type="match status" value="1"/>
</dbReference>
<proteinExistence type="predicted"/>
<keyword evidence="3" id="KW-0597">Phosphoprotein</keyword>
<dbReference type="InterPro" id="IPR004358">
    <property type="entry name" value="Sig_transdc_His_kin-like_C"/>
</dbReference>
<keyword evidence="6" id="KW-0902">Two-component regulatory system</keyword>
<dbReference type="eggNOG" id="COG2205">
    <property type="taxonomic scope" value="Bacteria"/>
</dbReference>
<evidence type="ECO:0000313" key="9">
    <source>
        <dbReference type="Proteomes" id="UP000000445"/>
    </source>
</evidence>
<dbReference type="Proteomes" id="UP000000445">
    <property type="component" value="Chromosome"/>
</dbReference>
<dbReference type="KEGG" id="tna:CTN_1315"/>
<dbReference type="InterPro" id="IPR036890">
    <property type="entry name" value="HATPase_C_sf"/>
</dbReference>
<dbReference type="Pfam" id="PF02518">
    <property type="entry name" value="HATPase_c"/>
    <property type="match status" value="1"/>
</dbReference>
<name>B9K958_THENN</name>
<dbReference type="SUPFAM" id="SSF55874">
    <property type="entry name" value="ATPase domain of HSP90 chaperone/DNA topoisomerase II/histidine kinase"/>
    <property type="match status" value="1"/>
</dbReference>
<dbReference type="PROSITE" id="PS50109">
    <property type="entry name" value="HIS_KIN"/>
    <property type="match status" value="1"/>
</dbReference>
<dbReference type="PANTHER" id="PTHR45453">
    <property type="entry name" value="PHOSPHATE REGULON SENSOR PROTEIN PHOR"/>
    <property type="match status" value="1"/>
</dbReference>
<dbReference type="SUPFAM" id="SSF47384">
    <property type="entry name" value="Homodimeric domain of signal transducing histidine kinase"/>
    <property type="match status" value="1"/>
</dbReference>
<sequence length="319" mass="37218">MRVIDLEDLDTIKEAVVVLNELKVVSANRSGERYGFRTGKSLISVFTCKEMDRIVSSIQEKKDFSMETDAYFFELQSKRFVSFHFLPRKSLLVVNDLTEEKKLNEAKLDFVMAVSHELFTPLSASKANLFLLKDLEKDPEKLKILDRIDRSLERMETIIRQLKLLTMIQLGLYELKVEQVHVKEVFEKSVEDLREKIESRKIRVKFSSEVESIKTDRFVFYTILKNLLSNAVKYSYPESEVEVSISEKKMTVKDQGIGIKEEEKERIFERFYRGSEAPKMAPGSGLGLSIVKHLCDMMGYRLEFKSQWLVGSEFTVWFR</sequence>
<dbReference type="InterPro" id="IPR003661">
    <property type="entry name" value="HisK_dim/P_dom"/>
</dbReference>
<dbReference type="InterPro" id="IPR005467">
    <property type="entry name" value="His_kinase_dom"/>
</dbReference>
<dbReference type="InterPro" id="IPR036097">
    <property type="entry name" value="HisK_dim/P_sf"/>
</dbReference>
<dbReference type="Gene3D" id="1.10.287.130">
    <property type="match status" value="1"/>
</dbReference>
<dbReference type="PRINTS" id="PR00344">
    <property type="entry name" value="BCTRLSENSOR"/>
</dbReference>
<reference evidence="8 9" key="1">
    <citation type="journal article" date="2009" name="Biosci. Biotechnol. Biochem.">
        <title>WeGAS: a web-based microbial genome annotation system.</title>
        <authorList>
            <person name="Lee D."/>
            <person name="Seo H."/>
            <person name="Park C."/>
            <person name="Park K."/>
        </authorList>
    </citation>
    <scope>NUCLEOTIDE SEQUENCE [LARGE SCALE GENOMIC DNA]</scope>
    <source>
        <strain evidence="9">ATCC 49049 / DSM 4359 / NBRC 107923 / NS-E</strain>
    </source>
</reference>
<evidence type="ECO:0000256" key="4">
    <source>
        <dbReference type="ARBA" id="ARBA00022679"/>
    </source>
</evidence>
<accession>B9K958</accession>
<comment type="catalytic activity">
    <reaction evidence="1">
        <text>ATP + protein L-histidine = ADP + protein N-phospho-L-histidine.</text>
        <dbReference type="EC" id="2.7.13.3"/>
    </reaction>
</comment>
<evidence type="ECO:0000256" key="2">
    <source>
        <dbReference type="ARBA" id="ARBA00012438"/>
    </source>
</evidence>
<dbReference type="HOGENOM" id="CLU_000445_89_2_0"/>
<evidence type="ECO:0000259" key="7">
    <source>
        <dbReference type="PROSITE" id="PS50109"/>
    </source>
</evidence>
<dbReference type="EC" id="2.7.13.3" evidence="2"/>
<dbReference type="PANTHER" id="PTHR45453:SF1">
    <property type="entry name" value="PHOSPHATE REGULON SENSOR PROTEIN PHOR"/>
    <property type="match status" value="1"/>
</dbReference>
<dbReference type="EMBL" id="CP000916">
    <property type="protein sequence ID" value="ACM23491.1"/>
    <property type="molecule type" value="Genomic_DNA"/>
</dbReference>
<feature type="domain" description="Histidine kinase" evidence="7">
    <location>
        <begin position="113"/>
        <end position="319"/>
    </location>
</feature>
<evidence type="ECO:0000256" key="5">
    <source>
        <dbReference type="ARBA" id="ARBA00022777"/>
    </source>
</evidence>
<dbReference type="GO" id="GO:0000155">
    <property type="term" value="F:phosphorelay sensor kinase activity"/>
    <property type="evidence" value="ECO:0007669"/>
    <property type="project" value="InterPro"/>
</dbReference>
<dbReference type="InterPro" id="IPR050351">
    <property type="entry name" value="BphY/WalK/GraS-like"/>
</dbReference>
<dbReference type="Gene3D" id="3.30.565.10">
    <property type="entry name" value="Histidine kinase-like ATPase, C-terminal domain"/>
    <property type="match status" value="1"/>
</dbReference>
<keyword evidence="9" id="KW-1185">Reference proteome</keyword>
<keyword evidence="5" id="KW-0418">Kinase</keyword>
<organism evidence="8 9">
    <name type="scientific">Thermotoga neapolitana (strain ATCC 49049 / DSM 4359 / NBRC 107923 / NS-E)</name>
    <dbReference type="NCBI Taxonomy" id="309803"/>
    <lineage>
        <taxon>Bacteria</taxon>
        <taxon>Thermotogati</taxon>
        <taxon>Thermotogota</taxon>
        <taxon>Thermotogae</taxon>
        <taxon>Thermotogales</taxon>
        <taxon>Thermotogaceae</taxon>
        <taxon>Thermotoga</taxon>
    </lineage>
</organism>
<dbReference type="SMART" id="SM00388">
    <property type="entry name" value="HisKA"/>
    <property type="match status" value="1"/>
</dbReference>
<evidence type="ECO:0000313" key="8">
    <source>
        <dbReference type="EMBL" id="ACM23491.1"/>
    </source>
</evidence>
<dbReference type="InterPro" id="IPR003594">
    <property type="entry name" value="HATPase_dom"/>
</dbReference>
<dbReference type="Pfam" id="PF00512">
    <property type="entry name" value="HisKA"/>
    <property type="match status" value="1"/>
</dbReference>
<dbReference type="AlphaFoldDB" id="B9K958"/>
<dbReference type="SMART" id="SM00387">
    <property type="entry name" value="HATPase_c"/>
    <property type="match status" value="1"/>
</dbReference>
<dbReference type="CDD" id="cd00082">
    <property type="entry name" value="HisKA"/>
    <property type="match status" value="1"/>
</dbReference>
<dbReference type="GO" id="GO:0016036">
    <property type="term" value="P:cellular response to phosphate starvation"/>
    <property type="evidence" value="ECO:0007669"/>
    <property type="project" value="TreeGrafter"/>
</dbReference>
<dbReference type="STRING" id="309803.CTN_1315"/>
<dbReference type="GO" id="GO:0004721">
    <property type="term" value="F:phosphoprotein phosphatase activity"/>
    <property type="evidence" value="ECO:0007669"/>
    <property type="project" value="TreeGrafter"/>
</dbReference>
<keyword evidence="4" id="KW-0808">Transferase</keyword>